<feature type="domain" description="ABC3 transporter permease C-terminal" evidence="8">
    <location>
        <begin position="275"/>
        <end position="384"/>
    </location>
</feature>
<comment type="similarity">
    <text evidence="6">Belongs to the ABC-4 integral membrane protein family.</text>
</comment>
<dbReference type="GO" id="GO:0022857">
    <property type="term" value="F:transmembrane transporter activity"/>
    <property type="evidence" value="ECO:0007669"/>
    <property type="project" value="TreeGrafter"/>
</dbReference>
<dbReference type="InterPro" id="IPR025857">
    <property type="entry name" value="MacB_PCD"/>
</dbReference>
<feature type="transmembrane region" description="Helical" evidence="7">
    <location>
        <begin position="28"/>
        <end position="53"/>
    </location>
</feature>
<name>A0A9E7NDE2_9EURY</name>
<evidence type="ECO:0000256" key="1">
    <source>
        <dbReference type="ARBA" id="ARBA00004651"/>
    </source>
</evidence>
<gene>
    <name evidence="10" type="ORF">NGM29_06150</name>
</gene>
<sequence>MYTRWRGLIGVAVGQTFSRATATARQRLGLTVLGVAVVIALLVVVTAIGVGLATSTSVYDDDVDYWIVPDTEGGSSPLVATDGPSFGDAHATTTRIEGIDGVDYVSPIAMTVLQIEHDGHSEYVLVVGVISQPGLDELVGVDSTALTPGDPYYTEGTWIGEVVLSEHAASLLAVDEGEPVAIGGTDTFTVTAIDDAQSAEAATIPVALVQLSEHQALTGADEDDLADQFVVGTNDPALKAELAGIYPQSTVHSRATMATSETMDAALPLALAGTAFIIAVAIGTLFVVTTLGLELVAERRQLATLSALGLSIASHLRLIGVQTLLTTLAGGLLGGVGGVLITIGINELAMEFLTSGPVAFVHPLFVGYGLAVSLVIGLVSLPWLALTTNRLARGVP</sequence>
<dbReference type="Proteomes" id="UP001056855">
    <property type="component" value="Chromosome"/>
</dbReference>
<feature type="domain" description="MacB-like periplasmic core" evidence="9">
    <location>
        <begin position="29"/>
        <end position="240"/>
    </location>
</feature>
<dbReference type="GO" id="GO:0005886">
    <property type="term" value="C:plasma membrane"/>
    <property type="evidence" value="ECO:0007669"/>
    <property type="project" value="UniProtKB-SubCell"/>
</dbReference>
<proteinExistence type="inferred from homology"/>
<dbReference type="InterPro" id="IPR003838">
    <property type="entry name" value="ABC3_permease_C"/>
</dbReference>
<organism evidence="10 11">
    <name type="scientific">Natronosalvus rutilus</name>
    <dbReference type="NCBI Taxonomy" id="2953753"/>
    <lineage>
        <taxon>Archaea</taxon>
        <taxon>Methanobacteriati</taxon>
        <taxon>Methanobacteriota</taxon>
        <taxon>Stenosarchaea group</taxon>
        <taxon>Halobacteria</taxon>
        <taxon>Halobacteriales</taxon>
        <taxon>Natrialbaceae</taxon>
        <taxon>Natronosalvus</taxon>
    </lineage>
</organism>
<feature type="transmembrane region" description="Helical" evidence="7">
    <location>
        <begin position="269"/>
        <end position="297"/>
    </location>
</feature>
<reference evidence="10" key="1">
    <citation type="submission" date="2022-06" db="EMBL/GenBank/DDBJ databases">
        <title>Diverse halophilic archaea isolated from saline environments.</title>
        <authorList>
            <person name="Cui H.-L."/>
        </authorList>
    </citation>
    <scope>NUCLEOTIDE SEQUENCE</scope>
    <source>
        <strain evidence="10">WLHS1</strain>
    </source>
</reference>
<evidence type="ECO:0000256" key="6">
    <source>
        <dbReference type="ARBA" id="ARBA00038076"/>
    </source>
</evidence>
<evidence type="ECO:0000256" key="2">
    <source>
        <dbReference type="ARBA" id="ARBA00022475"/>
    </source>
</evidence>
<dbReference type="PANTHER" id="PTHR30572">
    <property type="entry name" value="MEMBRANE COMPONENT OF TRANSPORTER-RELATED"/>
    <property type="match status" value="1"/>
</dbReference>
<evidence type="ECO:0000259" key="8">
    <source>
        <dbReference type="Pfam" id="PF02687"/>
    </source>
</evidence>
<keyword evidence="5 7" id="KW-0472">Membrane</keyword>
<evidence type="ECO:0000256" key="4">
    <source>
        <dbReference type="ARBA" id="ARBA00022989"/>
    </source>
</evidence>
<dbReference type="InterPro" id="IPR050250">
    <property type="entry name" value="Macrolide_Exporter_MacB"/>
</dbReference>
<dbReference type="AlphaFoldDB" id="A0A9E7NDE2"/>
<dbReference type="GeneID" id="73289610"/>
<accession>A0A9E7NDE2</accession>
<keyword evidence="2" id="KW-1003">Cell membrane</keyword>
<dbReference type="RefSeq" id="WP_254159558.1">
    <property type="nucleotide sequence ID" value="NZ_CP100355.1"/>
</dbReference>
<keyword evidence="4 7" id="KW-1133">Transmembrane helix</keyword>
<keyword evidence="11" id="KW-1185">Reference proteome</keyword>
<dbReference type="Pfam" id="PF12704">
    <property type="entry name" value="MacB_PCD"/>
    <property type="match status" value="1"/>
</dbReference>
<evidence type="ECO:0000256" key="3">
    <source>
        <dbReference type="ARBA" id="ARBA00022692"/>
    </source>
</evidence>
<evidence type="ECO:0000313" key="10">
    <source>
        <dbReference type="EMBL" id="UTF54843.1"/>
    </source>
</evidence>
<dbReference type="KEGG" id="sawl:NGM29_06150"/>
<evidence type="ECO:0000259" key="9">
    <source>
        <dbReference type="Pfam" id="PF12704"/>
    </source>
</evidence>
<dbReference type="PANTHER" id="PTHR30572:SF4">
    <property type="entry name" value="ABC TRANSPORTER PERMEASE YTRF"/>
    <property type="match status" value="1"/>
</dbReference>
<feature type="transmembrane region" description="Helical" evidence="7">
    <location>
        <begin position="365"/>
        <end position="386"/>
    </location>
</feature>
<dbReference type="EMBL" id="CP100355">
    <property type="protein sequence ID" value="UTF54843.1"/>
    <property type="molecule type" value="Genomic_DNA"/>
</dbReference>
<dbReference type="Pfam" id="PF02687">
    <property type="entry name" value="FtsX"/>
    <property type="match status" value="1"/>
</dbReference>
<feature type="transmembrane region" description="Helical" evidence="7">
    <location>
        <begin position="318"/>
        <end position="345"/>
    </location>
</feature>
<evidence type="ECO:0000256" key="5">
    <source>
        <dbReference type="ARBA" id="ARBA00023136"/>
    </source>
</evidence>
<comment type="subcellular location">
    <subcellularLocation>
        <location evidence="1">Cell membrane</location>
        <topology evidence="1">Multi-pass membrane protein</topology>
    </subcellularLocation>
</comment>
<protein>
    <submittedName>
        <fullName evidence="10">ABC transporter permease</fullName>
    </submittedName>
</protein>
<evidence type="ECO:0000313" key="11">
    <source>
        <dbReference type="Proteomes" id="UP001056855"/>
    </source>
</evidence>
<keyword evidence="3 7" id="KW-0812">Transmembrane</keyword>
<evidence type="ECO:0000256" key="7">
    <source>
        <dbReference type="SAM" id="Phobius"/>
    </source>
</evidence>